<dbReference type="PROSITE" id="PS50102">
    <property type="entry name" value="RRM"/>
    <property type="match status" value="1"/>
</dbReference>
<feature type="region of interest" description="Disordered" evidence="3">
    <location>
        <begin position="97"/>
        <end position="421"/>
    </location>
</feature>
<organism evidence="5 6">
    <name type="scientific">Cafeteria roenbergensis</name>
    <name type="common">Marine flagellate</name>
    <dbReference type="NCBI Taxonomy" id="33653"/>
    <lineage>
        <taxon>Eukaryota</taxon>
        <taxon>Sar</taxon>
        <taxon>Stramenopiles</taxon>
        <taxon>Bigyra</taxon>
        <taxon>Opalozoa</taxon>
        <taxon>Bicosoecida</taxon>
        <taxon>Cafeteriaceae</taxon>
        <taxon>Cafeteria</taxon>
    </lineage>
</organism>
<dbReference type="EMBL" id="VLTO01000083">
    <property type="protein sequence ID" value="KAA0167078.1"/>
    <property type="molecule type" value="Genomic_DNA"/>
</dbReference>
<dbReference type="InterPro" id="IPR035979">
    <property type="entry name" value="RBD_domain_sf"/>
</dbReference>
<feature type="compositionally biased region" description="Basic and acidic residues" evidence="3">
    <location>
        <begin position="332"/>
        <end position="342"/>
    </location>
</feature>
<dbReference type="Pfam" id="PF00076">
    <property type="entry name" value="RRM_1"/>
    <property type="match status" value="1"/>
</dbReference>
<gene>
    <name evidence="5" type="ORF">FNF27_07406</name>
</gene>
<dbReference type="Proteomes" id="UP000322899">
    <property type="component" value="Unassembled WGS sequence"/>
</dbReference>
<feature type="compositionally biased region" description="Basic and acidic residues" evidence="3">
    <location>
        <begin position="216"/>
        <end position="322"/>
    </location>
</feature>
<evidence type="ECO:0000256" key="1">
    <source>
        <dbReference type="ARBA" id="ARBA00022884"/>
    </source>
</evidence>
<evidence type="ECO:0000259" key="4">
    <source>
        <dbReference type="PROSITE" id="PS50102"/>
    </source>
</evidence>
<feature type="compositionally biased region" description="Gly residues" evidence="3">
    <location>
        <begin position="135"/>
        <end position="149"/>
    </location>
</feature>
<dbReference type="Gene3D" id="3.30.70.330">
    <property type="match status" value="1"/>
</dbReference>
<evidence type="ECO:0000313" key="5">
    <source>
        <dbReference type="EMBL" id="KAA0167078.1"/>
    </source>
</evidence>
<dbReference type="GO" id="GO:0003723">
    <property type="term" value="F:RNA binding"/>
    <property type="evidence" value="ECO:0007669"/>
    <property type="project" value="UniProtKB-UniRule"/>
</dbReference>
<dbReference type="OrthoDB" id="439808at2759"/>
<keyword evidence="1 2" id="KW-0694">RNA-binding</keyword>
<evidence type="ECO:0000256" key="3">
    <source>
        <dbReference type="SAM" id="MobiDB-lite"/>
    </source>
</evidence>
<dbReference type="InterPro" id="IPR000504">
    <property type="entry name" value="RRM_dom"/>
</dbReference>
<proteinExistence type="predicted"/>
<protein>
    <recommendedName>
        <fullName evidence="4">RRM domain-containing protein</fullName>
    </recommendedName>
</protein>
<feature type="compositionally biased region" description="Basic and acidic residues" evidence="3">
    <location>
        <begin position="158"/>
        <end position="207"/>
    </location>
</feature>
<comment type="caution">
    <text evidence="5">The sequence shown here is derived from an EMBL/GenBank/DDBJ whole genome shotgun (WGS) entry which is preliminary data.</text>
</comment>
<dbReference type="InterPro" id="IPR012677">
    <property type="entry name" value="Nucleotide-bd_a/b_plait_sf"/>
</dbReference>
<feature type="compositionally biased region" description="Gly residues" evidence="3">
    <location>
        <begin position="411"/>
        <end position="421"/>
    </location>
</feature>
<sequence>MANRSRPSVYVRPIPPGVREVDLREKFRPFGDIKDIYQPLDHRTRTPRNYAYIEFVNVEDAERAILDAHNTDLKGARLSVEWARGERKSAVDMLVRAEQGHGQRPGAAPGGMGPVVDRRGDPYAPRSYDSRGDSRGGYGQPRPGYGGARSAGPASWEGAERRGGYDYGRGYDSRDDPRRGREDPHHGPDRRSFGRGYDRRDDPRSGMDRWGGGRGGYDRRDDARGGYDRRDDARGGYDRRDDARGGYDRRDDSRGGYDRRDDARGGYDRRDDARGGYDRRDDARGGYDRRGDARGGYDRRDDARGGYDRRDDARGGYDRRGGSQDQRSSSLARDEDRCHDGGSRSALSPKTDSGRDAEQAHGSQAGAVGAAAATDSALPPNRDTSGAVASPAPAPAPEQQVDPSEQPSGSPNGGDGGSPRE</sequence>
<feature type="compositionally biased region" description="Low complexity" evidence="3">
    <location>
        <begin position="360"/>
        <end position="373"/>
    </location>
</feature>
<dbReference type="AlphaFoldDB" id="A0A5A8DP95"/>
<dbReference type="PANTHER" id="PTHR48027">
    <property type="entry name" value="HETEROGENEOUS NUCLEAR RIBONUCLEOPROTEIN 87F-RELATED"/>
    <property type="match status" value="1"/>
</dbReference>
<evidence type="ECO:0000313" key="6">
    <source>
        <dbReference type="Proteomes" id="UP000322899"/>
    </source>
</evidence>
<feature type="domain" description="RRM" evidence="4">
    <location>
        <begin position="7"/>
        <end position="85"/>
    </location>
</feature>
<name>A0A5A8DP95_CAFRO</name>
<dbReference type="SUPFAM" id="SSF54928">
    <property type="entry name" value="RNA-binding domain, RBD"/>
    <property type="match status" value="1"/>
</dbReference>
<dbReference type="SMART" id="SM00360">
    <property type="entry name" value="RRM"/>
    <property type="match status" value="1"/>
</dbReference>
<accession>A0A5A8DP95</accession>
<dbReference type="InterPro" id="IPR052462">
    <property type="entry name" value="SLIRP/GR-RBP-like"/>
</dbReference>
<reference evidence="5 6" key="1">
    <citation type="submission" date="2019-07" db="EMBL/GenBank/DDBJ databases">
        <title>Genomes of Cafeteria roenbergensis.</title>
        <authorList>
            <person name="Fischer M.G."/>
            <person name="Hackl T."/>
            <person name="Roman M."/>
        </authorList>
    </citation>
    <scope>NUCLEOTIDE SEQUENCE [LARGE SCALE GENOMIC DNA]</scope>
    <source>
        <strain evidence="5 6">E4-10P</strain>
    </source>
</reference>
<evidence type="ECO:0000256" key="2">
    <source>
        <dbReference type="PROSITE-ProRule" id="PRU00176"/>
    </source>
</evidence>